<evidence type="ECO:0000259" key="7">
    <source>
        <dbReference type="PROSITE" id="PS50850"/>
    </source>
</evidence>
<evidence type="ECO:0000256" key="5">
    <source>
        <dbReference type="ARBA" id="ARBA00023136"/>
    </source>
</evidence>
<evidence type="ECO:0000313" key="9">
    <source>
        <dbReference type="Proteomes" id="UP000886829"/>
    </source>
</evidence>
<feature type="transmembrane region" description="Helical" evidence="6">
    <location>
        <begin position="99"/>
        <end position="116"/>
    </location>
</feature>
<feature type="transmembrane region" description="Helical" evidence="6">
    <location>
        <begin position="452"/>
        <end position="474"/>
    </location>
</feature>
<name>A0A9D1WE36_9GAMM</name>
<dbReference type="GO" id="GO:0016020">
    <property type="term" value="C:membrane"/>
    <property type="evidence" value="ECO:0007669"/>
    <property type="project" value="UniProtKB-SubCell"/>
</dbReference>
<keyword evidence="5 6" id="KW-0472">Membrane</keyword>
<evidence type="ECO:0000256" key="3">
    <source>
        <dbReference type="ARBA" id="ARBA00022692"/>
    </source>
</evidence>
<accession>A0A9D1WE36</accession>
<dbReference type="InterPro" id="IPR020846">
    <property type="entry name" value="MFS_dom"/>
</dbReference>
<feature type="transmembrane region" description="Helical" evidence="6">
    <location>
        <begin position="420"/>
        <end position="440"/>
    </location>
</feature>
<gene>
    <name evidence="8" type="ORF">H9850_07835</name>
</gene>
<evidence type="ECO:0000256" key="6">
    <source>
        <dbReference type="SAM" id="Phobius"/>
    </source>
</evidence>
<dbReference type="Pfam" id="PF07690">
    <property type="entry name" value="MFS_1"/>
    <property type="match status" value="1"/>
</dbReference>
<feature type="domain" description="Major facilitator superfamily (MFS) profile" evidence="7">
    <location>
        <begin position="33"/>
        <end position="516"/>
    </location>
</feature>
<feature type="transmembrane region" description="Helical" evidence="6">
    <location>
        <begin position="187"/>
        <end position="206"/>
    </location>
</feature>
<dbReference type="PROSITE" id="PS50850">
    <property type="entry name" value="MFS"/>
    <property type="match status" value="1"/>
</dbReference>
<reference evidence="8" key="1">
    <citation type="journal article" date="2021" name="PeerJ">
        <title>Extensive microbial diversity within the chicken gut microbiome revealed by metagenomics and culture.</title>
        <authorList>
            <person name="Gilroy R."/>
            <person name="Ravi A."/>
            <person name="Getino M."/>
            <person name="Pursley I."/>
            <person name="Horton D.L."/>
            <person name="Alikhan N.F."/>
            <person name="Baker D."/>
            <person name="Gharbi K."/>
            <person name="Hall N."/>
            <person name="Watson M."/>
            <person name="Adriaenssens E.M."/>
            <person name="Foster-Nyarko E."/>
            <person name="Jarju S."/>
            <person name="Secka A."/>
            <person name="Antonio M."/>
            <person name="Oren A."/>
            <person name="Chaudhuri R.R."/>
            <person name="La Ragione R."/>
            <person name="Hildebrand F."/>
            <person name="Pallen M.J."/>
        </authorList>
    </citation>
    <scope>NUCLEOTIDE SEQUENCE</scope>
    <source>
        <strain evidence="8">USASDec5-558</strain>
    </source>
</reference>
<feature type="transmembrane region" description="Helical" evidence="6">
    <location>
        <begin position="245"/>
        <end position="261"/>
    </location>
</feature>
<comment type="caution">
    <text evidence="8">The sequence shown here is derived from an EMBL/GenBank/DDBJ whole genome shotgun (WGS) entry which is preliminary data.</text>
</comment>
<feature type="transmembrane region" description="Helical" evidence="6">
    <location>
        <begin position="26"/>
        <end position="48"/>
    </location>
</feature>
<feature type="transmembrane region" description="Helical" evidence="6">
    <location>
        <begin position="486"/>
        <end position="512"/>
    </location>
</feature>
<organism evidence="8 9">
    <name type="scientific">Candidatus Anaerobiospirillum pullistercoris</name>
    <dbReference type="NCBI Taxonomy" id="2838452"/>
    <lineage>
        <taxon>Bacteria</taxon>
        <taxon>Pseudomonadati</taxon>
        <taxon>Pseudomonadota</taxon>
        <taxon>Gammaproteobacteria</taxon>
        <taxon>Aeromonadales</taxon>
        <taxon>Succinivibrionaceae</taxon>
        <taxon>Anaerobiospirillum</taxon>
    </lineage>
</organism>
<feature type="transmembrane region" description="Helical" evidence="6">
    <location>
        <begin position="381"/>
        <end position="400"/>
    </location>
</feature>
<comment type="subcellular location">
    <subcellularLocation>
        <location evidence="1">Membrane</location>
        <topology evidence="1">Multi-pass membrane protein</topology>
    </subcellularLocation>
</comment>
<dbReference type="SUPFAM" id="SSF103473">
    <property type="entry name" value="MFS general substrate transporter"/>
    <property type="match status" value="1"/>
</dbReference>
<protein>
    <submittedName>
        <fullName evidence="8">MFS transporter</fullName>
    </submittedName>
</protein>
<evidence type="ECO:0000313" key="8">
    <source>
        <dbReference type="EMBL" id="HIX57363.1"/>
    </source>
</evidence>
<evidence type="ECO:0000256" key="4">
    <source>
        <dbReference type="ARBA" id="ARBA00022989"/>
    </source>
</evidence>
<feature type="transmembrane region" description="Helical" evidence="6">
    <location>
        <begin position="315"/>
        <end position="340"/>
    </location>
</feature>
<dbReference type="AlphaFoldDB" id="A0A9D1WE36"/>
<dbReference type="Proteomes" id="UP000886829">
    <property type="component" value="Unassembled WGS sequence"/>
</dbReference>
<proteinExistence type="predicted"/>
<evidence type="ECO:0000256" key="1">
    <source>
        <dbReference type="ARBA" id="ARBA00004141"/>
    </source>
</evidence>
<feature type="transmembrane region" description="Helical" evidence="6">
    <location>
        <begin position="157"/>
        <end position="175"/>
    </location>
</feature>
<keyword evidence="3 6" id="KW-0812">Transmembrane</keyword>
<dbReference type="InterPro" id="IPR011701">
    <property type="entry name" value="MFS"/>
</dbReference>
<feature type="transmembrane region" description="Helical" evidence="6">
    <location>
        <begin position="128"/>
        <end position="145"/>
    </location>
</feature>
<keyword evidence="4 6" id="KW-1133">Transmembrane helix</keyword>
<dbReference type="GO" id="GO:0022857">
    <property type="term" value="F:transmembrane transporter activity"/>
    <property type="evidence" value="ECO:0007669"/>
    <property type="project" value="InterPro"/>
</dbReference>
<feature type="transmembrane region" description="Helical" evidence="6">
    <location>
        <begin position="68"/>
        <end position="87"/>
    </location>
</feature>
<dbReference type="InterPro" id="IPR036259">
    <property type="entry name" value="MFS_trans_sf"/>
</dbReference>
<keyword evidence="2" id="KW-0813">Transport</keyword>
<dbReference type="PANTHER" id="PTHR42718">
    <property type="entry name" value="MAJOR FACILITATOR SUPERFAMILY MULTIDRUG TRANSPORTER MFSC"/>
    <property type="match status" value="1"/>
</dbReference>
<reference evidence="8" key="2">
    <citation type="submission" date="2021-04" db="EMBL/GenBank/DDBJ databases">
        <authorList>
            <person name="Gilroy R."/>
        </authorList>
    </citation>
    <scope>NUCLEOTIDE SEQUENCE</scope>
    <source>
        <strain evidence="8">USASDec5-558</strain>
    </source>
</reference>
<evidence type="ECO:0000256" key="2">
    <source>
        <dbReference type="ARBA" id="ARBA00022448"/>
    </source>
</evidence>
<feature type="transmembrane region" description="Helical" evidence="6">
    <location>
        <begin position="218"/>
        <end position="239"/>
    </location>
</feature>
<dbReference type="PANTHER" id="PTHR42718:SF9">
    <property type="entry name" value="MAJOR FACILITATOR SUPERFAMILY MULTIDRUG TRANSPORTER MFSC"/>
    <property type="match status" value="1"/>
</dbReference>
<sequence>MGIFRSAADPSQIGVAALNEASEPTAVVPTWLVVGCVSLCLFLTSYVGNALTVAVPYFVELYHCPPHIVTLATSAYATALACVLLPASILARHFGNKRIFVYGLLGCVLFTALIPLSPTVWCLFLGRFFQGASAALCLSTAMAIISEQVPSKQRFGAIGIAVCLTYSGVSLSLSFSGVIIDNIGYEWMFYCSAVAFALVLAVATKLPRSQVHAVQTRLPLTKIALFALAIGLFLLSLTTLATQELASYGLLVAVLVLALVAHHDYRLSKRFGLHHHATAQQATAASESKPEAQSQRESAPVEVVIPVHFLTHNRAFLACFLVSVTAYFSVMAEPVLLALFSQFTLGLSATTAGFIIVVQPITIALVSACTGRLTRYLSGNTVVTLGLIIQTIALGSFVFIDETTTPLDLIIRQLFVGTGFALFSAPNTTLLTFAVGRANFALASSTQQVGRSLGQAASLALVSLTISAVVTALPNTELYRLQFADASVLILAISALSGLLGIVSSVFGWYVAKHAKAQQISQRESQDNAGEPIEAEAAKAAVIQA</sequence>
<dbReference type="EMBL" id="DXEV01000156">
    <property type="protein sequence ID" value="HIX57363.1"/>
    <property type="molecule type" value="Genomic_DNA"/>
</dbReference>
<dbReference type="Gene3D" id="1.20.1250.20">
    <property type="entry name" value="MFS general substrate transporter like domains"/>
    <property type="match status" value="2"/>
</dbReference>
<feature type="transmembrane region" description="Helical" evidence="6">
    <location>
        <begin position="346"/>
        <end position="369"/>
    </location>
</feature>